<gene>
    <name evidence="1" type="ORF">B0I35DRAFT_498091</name>
</gene>
<organism evidence="1 2">
    <name type="scientific">Stachybotrys elegans</name>
    <dbReference type="NCBI Taxonomy" id="80388"/>
    <lineage>
        <taxon>Eukaryota</taxon>
        <taxon>Fungi</taxon>
        <taxon>Dikarya</taxon>
        <taxon>Ascomycota</taxon>
        <taxon>Pezizomycotina</taxon>
        <taxon>Sordariomycetes</taxon>
        <taxon>Hypocreomycetidae</taxon>
        <taxon>Hypocreales</taxon>
        <taxon>Stachybotryaceae</taxon>
        <taxon>Stachybotrys</taxon>
    </lineage>
</organism>
<sequence length="207" mass="23802">MNYVSPYYDPNQLGYSEEPNWLPQHNQGPRSGGMPLIEYGKAQDVDLEKWLNYQRQLERQLGAVFEDISRGSLENASDTLLEISNQLLSQVDDLGLSRDDSSLHSDRLKLWNDFNHAWLALGRQQQKLMTSGQQLPREQQLMSHETVSKMGNELVRLCDLIERHGLVDYQYGVWEEQIESVLEECLDLLEREHDQSAAIDSGRQGNA</sequence>
<comment type="caution">
    <text evidence="1">The sequence shown here is derived from an EMBL/GenBank/DDBJ whole genome shotgun (WGS) entry which is preliminary data.</text>
</comment>
<protein>
    <submittedName>
        <fullName evidence="1">Uncharacterized protein</fullName>
    </submittedName>
</protein>
<reference evidence="1" key="1">
    <citation type="journal article" date="2021" name="Nat. Commun.">
        <title>Genetic determinants of endophytism in the Arabidopsis root mycobiome.</title>
        <authorList>
            <person name="Mesny F."/>
            <person name="Miyauchi S."/>
            <person name="Thiergart T."/>
            <person name="Pickel B."/>
            <person name="Atanasova L."/>
            <person name="Karlsson M."/>
            <person name="Huettel B."/>
            <person name="Barry K.W."/>
            <person name="Haridas S."/>
            <person name="Chen C."/>
            <person name="Bauer D."/>
            <person name="Andreopoulos W."/>
            <person name="Pangilinan J."/>
            <person name="LaButti K."/>
            <person name="Riley R."/>
            <person name="Lipzen A."/>
            <person name="Clum A."/>
            <person name="Drula E."/>
            <person name="Henrissat B."/>
            <person name="Kohler A."/>
            <person name="Grigoriev I.V."/>
            <person name="Martin F.M."/>
            <person name="Hacquard S."/>
        </authorList>
    </citation>
    <scope>NUCLEOTIDE SEQUENCE</scope>
    <source>
        <strain evidence="1">MPI-CAGE-CH-0235</strain>
    </source>
</reference>
<name>A0A8K0S8S8_9HYPO</name>
<keyword evidence="2" id="KW-1185">Reference proteome</keyword>
<evidence type="ECO:0000313" key="2">
    <source>
        <dbReference type="Proteomes" id="UP000813444"/>
    </source>
</evidence>
<accession>A0A8K0S8S8</accession>
<dbReference type="Proteomes" id="UP000813444">
    <property type="component" value="Unassembled WGS sequence"/>
</dbReference>
<proteinExistence type="predicted"/>
<dbReference type="OrthoDB" id="5552418at2759"/>
<dbReference type="AlphaFoldDB" id="A0A8K0S8S8"/>
<evidence type="ECO:0000313" key="1">
    <source>
        <dbReference type="EMBL" id="KAH7303613.1"/>
    </source>
</evidence>
<dbReference type="EMBL" id="JAGPNK010000031">
    <property type="protein sequence ID" value="KAH7303613.1"/>
    <property type="molecule type" value="Genomic_DNA"/>
</dbReference>